<dbReference type="Gene3D" id="3.30.200.20">
    <property type="entry name" value="Phosphorylase Kinase, domain 1"/>
    <property type="match status" value="1"/>
</dbReference>
<name>A0A9Q3WLC4_9RHOB</name>
<gene>
    <name evidence="2" type="ORF">KBY27_12100</name>
</gene>
<dbReference type="Gene3D" id="3.90.1200.10">
    <property type="match status" value="1"/>
</dbReference>
<accession>A0A9Q3WLC4</accession>
<dbReference type="InterPro" id="IPR041726">
    <property type="entry name" value="ACAD10_11_N"/>
</dbReference>
<dbReference type="InterPro" id="IPR052898">
    <property type="entry name" value="ACAD10-like"/>
</dbReference>
<dbReference type="InterPro" id="IPR011009">
    <property type="entry name" value="Kinase-like_dom_sf"/>
</dbReference>
<dbReference type="PANTHER" id="PTHR47829:SF1">
    <property type="entry name" value="HAD FAMILY PHOSPHATASE"/>
    <property type="match status" value="1"/>
</dbReference>
<dbReference type="EMBL" id="JAGQAF010000007">
    <property type="protein sequence ID" value="MCE8538196.1"/>
    <property type="molecule type" value="Genomic_DNA"/>
</dbReference>
<reference evidence="2" key="1">
    <citation type="journal article" date="2021" name="Environ. Microbiol.">
        <title>Cryptic niche differentiation of novel sediment ecotypes of Rugeria pomeroyi correlates with nitrate respiration.</title>
        <authorList>
            <person name="Lin X."/>
            <person name="McNichol J."/>
            <person name="Chu X."/>
            <person name="Qian Y."/>
            <person name="Luo H."/>
        </authorList>
    </citation>
    <scope>NUCLEOTIDE SEQUENCE</scope>
    <source>
        <strain evidence="2">SZCCDBB064</strain>
    </source>
</reference>
<protein>
    <submittedName>
        <fullName evidence="2">Phosphotransferase family protein</fullName>
    </submittedName>
</protein>
<comment type="caution">
    <text evidence="2">The sequence shown here is derived from an EMBL/GenBank/DDBJ whole genome shotgun (WGS) entry which is preliminary data.</text>
</comment>
<dbReference type="Pfam" id="PF01636">
    <property type="entry name" value="APH"/>
    <property type="match status" value="1"/>
</dbReference>
<evidence type="ECO:0000313" key="3">
    <source>
        <dbReference type="Proteomes" id="UP000813672"/>
    </source>
</evidence>
<feature type="domain" description="Aminoglycoside phosphotransferase" evidence="1">
    <location>
        <begin position="29"/>
        <end position="247"/>
    </location>
</feature>
<evidence type="ECO:0000313" key="2">
    <source>
        <dbReference type="EMBL" id="MCE8538196.1"/>
    </source>
</evidence>
<dbReference type="Proteomes" id="UP000813672">
    <property type="component" value="Unassembled WGS sequence"/>
</dbReference>
<dbReference type="InterPro" id="IPR002575">
    <property type="entry name" value="Aminoglycoside_PTrfase"/>
</dbReference>
<dbReference type="CDD" id="cd05154">
    <property type="entry name" value="ACAD10_11_N-like"/>
    <property type="match status" value="1"/>
</dbReference>
<proteinExistence type="predicted"/>
<dbReference type="RefSeq" id="WP_234219983.1">
    <property type="nucleotide sequence ID" value="NZ_JAGQAF010000007.1"/>
</dbReference>
<dbReference type="PANTHER" id="PTHR47829">
    <property type="entry name" value="HYDROLASE, PUTATIVE (AFU_ORTHOLOGUE AFUA_1G12880)-RELATED"/>
    <property type="match status" value="1"/>
</dbReference>
<sequence length="343" mass="38510">MPKPLHQFDRQELSTYLATHIDNFGQLDEIERFGGGQSNPTYWIVSGPHAYVLRAKPPGRLLSSAHQVDREFRVLGALADTPVPVPRVYHLSGEQNPLGSMFYVMEMLDGRIFWDPALPELVLGERADVHDQICTALARLHAIDPASIGLADFGAPGNYFSRQLRRWTKQYRESADGYAAGIEHLIRWLEAHEPEDDGQVSIVHGDFRIDNLVFSHDAETLIGILDWELCTLGHPIADLAYFCMCLRLPEEGVIKGLGKLDRTALGLPDERAFVERYCAQRRIDLPQDWAFALTFSFFRLIAIATGVIQRAQQGNATNPASMTEMRRAVDSLTALAIEVTQDR</sequence>
<evidence type="ECO:0000259" key="1">
    <source>
        <dbReference type="Pfam" id="PF01636"/>
    </source>
</evidence>
<organism evidence="2 3">
    <name type="scientific">Ruegeria pomeroyi</name>
    <dbReference type="NCBI Taxonomy" id="89184"/>
    <lineage>
        <taxon>Bacteria</taxon>
        <taxon>Pseudomonadati</taxon>
        <taxon>Pseudomonadota</taxon>
        <taxon>Alphaproteobacteria</taxon>
        <taxon>Rhodobacterales</taxon>
        <taxon>Roseobacteraceae</taxon>
        <taxon>Ruegeria</taxon>
    </lineage>
</organism>
<dbReference type="AlphaFoldDB" id="A0A9Q3WLC4"/>
<dbReference type="SUPFAM" id="SSF56112">
    <property type="entry name" value="Protein kinase-like (PK-like)"/>
    <property type="match status" value="1"/>
</dbReference>